<dbReference type="Pfam" id="PF05758">
    <property type="entry name" value="Ycf1"/>
    <property type="match status" value="1"/>
</dbReference>
<evidence type="ECO:0000256" key="5">
    <source>
        <dbReference type="ARBA" id="ARBA00016640"/>
    </source>
</evidence>
<dbReference type="InterPro" id="IPR042106">
    <property type="entry name" value="Nuo/plastoQ_OxRdtase_6_NuoJ"/>
</dbReference>
<keyword evidence="6" id="KW-0813">Transport</keyword>
<dbReference type="Gene3D" id="1.20.120.1200">
    <property type="entry name" value="NADH-ubiquinone/plastoquinone oxidoreductase chain 6, subunit NuoJ"/>
    <property type="match status" value="1"/>
</dbReference>
<dbReference type="InterPro" id="IPR008896">
    <property type="entry name" value="TIC214"/>
</dbReference>
<evidence type="ECO:0000256" key="1">
    <source>
        <dbReference type="ARBA" id="ARBA00002515"/>
    </source>
</evidence>
<keyword evidence="8" id="KW-1001">Plastid inner membrane</keyword>
<keyword evidence="10 13" id="KW-1133">Transmembrane helix</keyword>
<evidence type="ECO:0000256" key="9">
    <source>
        <dbReference type="ARBA" id="ARBA00022927"/>
    </source>
</evidence>
<evidence type="ECO:0000256" key="6">
    <source>
        <dbReference type="ARBA" id="ARBA00022448"/>
    </source>
</evidence>
<comment type="caution">
    <text evidence="14">The sequence shown here is derived from an EMBL/GenBank/DDBJ whole genome shotgun (WGS) entry which is preliminary data.</text>
</comment>
<evidence type="ECO:0000256" key="10">
    <source>
        <dbReference type="ARBA" id="ARBA00022989"/>
    </source>
</evidence>
<evidence type="ECO:0000256" key="12">
    <source>
        <dbReference type="SAM" id="MobiDB-lite"/>
    </source>
</evidence>
<dbReference type="PANTHER" id="PTHR33269:SF17">
    <property type="entry name" value="NADH-UBIQUINONE OXIDOREDUCTASE CHAIN 6"/>
    <property type="match status" value="1"/>
</dbReference>
<evidence type="ECO:0000256" key="2">
    <source>
        <dbReference type="ARBA" id="ARBA00004478"/>
    </source>
</evidence>
<evidence type="ECO:0000256" key="3">
    <source>
        <dbReference type="ARBA" id="ARBA00009956"/>
    </source>
</evidence>
<dbReference type="Proteomes" id="UP000826656">
    <property type="component" value="Unassembled WGS sequence"/>
</dbReference>
<proteinExistence type="inferred from homology"/>
<dbReference type="PANTHER" id="PTHR33269">
    <property type="entry name" value="NADH-UBIQUINONE OXIDOREDUCTASE CHAIN 6"/>
    <property type="match status" value="1"/>
</dbReference>
<reference evidence="14 15" key="1">
    <citation type="journal article" date="2021" name="bioRxiv">
        <title>Chromosome-scale and haplotype-resolved genome assembly of a tetraploid potato cultivar.</title>
        <authorList>
            <person name="Sun H."/>
            <person name="Jiao W.-B."/>
            <person name="Krause K."/>
            <person name="Campoy J.A."/>
            <person name="Goel M."/>
            <person name="Folz-Donahue K."/>
            <person name="Kukat C."/>
            <person name="Huettel B."/>
            <person name="Schneeberger K."/>
        </authorList>
    </citation>
    <scope>NUCLEOTIDE SEQUENCE [LARGE SCALE GENOMIC DNA]</scope>
    <source>
        <strain evidence="14">SolTubOtavaFocal</strain>
        <tissue evidence="14">Leaves</tissue>
    </source>
</reference>
<comment type="function">
    <text evidence="1">Involved in protein precursor import into chloroplasts. May be part of an intermediate translocation complex acting as a protein-conducting channel at the inner envelope.</text>
</comment>
<gene>
    <name evidence="14" type="ORF">KY290_029630</name>
</gene>
<comment type="similarity">
    <text evidence="3">Belongs to the TIC214 family.</text>
</comment>
<dbReference type="EMBL" id="JAIVGD010000019">
    <property type="protein sequence ID" value="KAH0750398.1"/>
    <property type="molecule type" value="Genomic_DNA"/>
</dbReference>
<protein>
    <recommendedName>
        <fullName evidence="5">Protein TIC 214</fullName>
    </recommendedName>
    <alternativeName>
        <fullName evidence="11">Translocon at the inner envelope membrane of chloroplasts 214</fullName>
    </alternativeName>
</protein>
<evidence type="ECO:0000256" key="4">
    <source>
        <dbReference type="ARBA" id="ARBA00011510"/>
    </source>
</evidence>
<sequence length="307" mass="34749">MKVPFQGRTTYYDTFRFVEPCFGLWFDGCLDFFAMIFPVVYIGAIAVSFLFVVMMFHIQIAEIHEEVLRYLPGMPTRSHESFSRYPVRPPDRSSLRGSTQAIALPPLLMLWLTPQADSSNPTLSKEKKSWDYDLLSAGLLVVIGWTLSSSKVLACKDKMTLIFTSMEPDVSLSPTDLTQKESMGVDTSIAADAEEEILALRAKMLTLPWKEALLSLPSPSSGYGRRNREEGRIPSPILTKKLKEASKTEERVESEEERDVEIERASEMKGTKQEQEGSTEEDPSPSLFSEERWDPDKIDETEEISRA</sequence>
<feature type="region of interest" description="Disordered" evidence="12">
    <location>
        <begin position="218"/>
        <end position="307"/>
    </location>
</feature>
<accession>A0ABQ7UNB1</accession>
<evidence type="ECO:0000313" key="14">
    <source>
        <dbReference type="EMBL" id="KAH0750398.1"/>
    </source>
</evidence>
<keyword evidence="9" id="KW-0653">Protein transport</keyword>
<evidence type="ECO:0000256" key="8">
    <source>
        <dbReference type="ARBA" id="ARBA00022780"/>
    </source>
</evidence>
<feature type="transmembrane region" description="Helical" evidence="13">
    <location>
        <begin position="32"/>
        <end position="56"/>
    </location>
</feature>
<evidence type="ECO:0000256" key="13">
    <source>
        <dbReference type="SAM" id="Phobius"/>
    </source>
</evidence>
<evidence type="ECO:0000256" key="7">
    <source>
        <dbReference type="ARBA" id="ARBA00022692"/>
    </source>
</evidence>
<comment type="subcellular location">
    <subcellularLocation>
        <location evidence="2">Plastid</location>
        <location evidence="2">Chloroplast inner membrane</location>
        <topology evidence="2">Multi-pass membrane protein</topology>
    </subcellularLocation>
</comment>
<keyword evidence="8" id="KW-0934">Plastid</keyword>
<keyword evidence="13" id="KW-0472">Membrane</keyword>
<name>A0ABQ7UNB1_SOLTU</name>
<keyword evidence="15" id="KW-1185">Reference proteome</keyword>
<feature type="compositionally biased region" description="Basic and acidic residues" evidence="12">
    <location>
        <begin position="261"/>
        <end position="275"/>
    </location>
</feature>
<feature type="compositionally biased region" description="Basic and acidic residues" evidence="12">
    <location>
        <begin position="289"/>
        <end position="307"/>
    </location>
</feature>
<feature type="compositionally biased region" description="Basic and acidic residues" evidence="12">
    <location>
        <begin position="241"/>
        <end position="251"/>
    </location>
</feature>
<evidence type="ECO:0000256" key="11">
    <source>
        <dbReference type="ARBA" id="ARBA00029978"/>
    </source>
</evidence>
<evidence type="ECO:0000313" key="15">
    <source>
        <dbReference type="Proteomes" id="UP000826656"/>
    </source>
</evidence>
<organism evidence="14 15">
    <name type="scientific">Solanum tuberosum</name>
    <name type="common">Potato</name>
    <dbReference type="NCBI Taxonomy" id="4113"/>
    <lineage>
        <taxon>Eukaryota</taxon>
        <taxon>Viridiplantae</taxon>
        <taxon>Streptophyta</taxon>
        <taxon>Embryophyta</taxon>
        <taxon>Tracheophyta</taxon>
        <taxon>Spermatophyta</taxon>
        <taxon>Magnoliopsida</taxon>
        <taxon>eudicotyledons</taxon>
        <taxon>Gunneridae</taxon>
        <taxon>Pentapetalae</taxon>
        <taxon>asterids</taxon>
        <taxon>lamiids</taxon>
        <taxon>Solanales</taxon>
        <taxon>Solanaceae</taxon>
        <taxon>Solanoideae</taxon>
        <taxon>Solaneae</taxon>
        <taxon>Solanum</taxon>
    </lineage>
</organism>
<keyword evidence="7 13" id="KW-0812">Transmembrane</keyword>
<comment type="subunit">
    <text evidence="4">Part of the Tic complex.</text>
</comment>